<feature type="compositionally biased region" description="Low complexity" evidence="1">
    <location>
        <begin position="14"/>
        <end position="40"/>
    </location>
</feature>
<name>A0A9X0AQF7_9HELO</name>
<feature type="region of interest" description="Disordered" evidence="1">
    <location>
        <begin position="1"/>
        <end position="79"/>
    </location>
</feature>
<evidence type="ECO:0000313" key="3">
    <source>
        <dbReference type="Proteomes" id="UP001152300"/>
    </source>
</evidence>
<keyword evidence="3" id="KW-1185">Reference proteome</keyword>
<reference evidence="2" key="1">
    <citation type="submission" date="2022-11" db="EMBL/GenBank/DDBJ databases">
        <title>Genome Resource of Sclerotinia nivalis Strain SnTB1, a Plant Pathogen Isolated from American Ginseng.</title>
        <authorList>
            <person name="Fan S."/>
        </authorList>
    </citation>
    <scope>NUCLEOTIDE SEQUENCE</scope>
    <source>
        <strain evidence="2">SnTB1</strain>
    </source>
</reference>
<evidence type="ECO:0000256" key="1">
    <source>
        <dbReference type="SAM" id="MobiDB-lite"/>
    </source>
</evidence>
<comment type="caution">
    <text evidence="2">The sequence shown here is derived from an EMBL/GenBank/DDBJ whole genome shotgun (WGS) entry which is preliminary data.</text>
</comment>
<gene>
    <name evidence="2" type="ORF">OCU04_005616</name>
</gene>
<feature type="compositionally biased region" description="Polar residues" evidence="1">
    <location>
        <begin position="41"/>
        <end position="56"/>
    </location>
</feature>
<sequence length="79" mass="8680">MDYDSEDPASYQNSISSAITSEASSETQLQQTPNPNPQNNIYANSNHDLSAENIQHQKQKSSTRAKTGRSINDWKAAPA</sequence>
<dbReference type="AlphaFoldDB" id="A0A9X0AQF7"/>
<dbReference type="Proteomes" id="UP001152300">
    <property type="component" value="Unassembled WGS sequence"/>
</dbReference>
<organism evidence="2 3">
    <name type="scientific">Sclerotinia nivalis</name>
    <dbReference type="NCBI Taxonomy" id="352851"/>
    <lineage>
        <taxon>Eukaryota</taxon>
        <taxon>Fungi</taxon>
        <taxon>Dikarya</taxon>
        <taxon>Ascomycota</taxon>
        <taxon>Pezizomycotina</taxon>
        <taxon>Leotiomycetes</taxon>
        <taxon>Helotiales</taxon>
        <taxon>Sclerotiniaceae</taxon>
        <taxon>Sclerotinia</taxon>
    </lineage>
</organism>
<proteinExistence type="predicted"/>
<protein>
    <submittedName>
        <fullName evidence="2">Uncharacterized protein</fullName>
    </submittedName>
</protein>
<dbReference type="EMBL" id="JAPEIS010000005">
    <property type="protein sequence ID" value="KAJ8066563.1"/>
    <property type="molecule type" value="Genomic_DNA"/>
</dbReference>
<feature type="compositionally biased region" description="Basic residues" evidence="1">
    <location>
        <begin position="57"/>
        <end position="67"/>
    </location>
</feature>
<evidence type="ECO:0000313" key="2">
    <source>
        <dbReference type="EMBL" id="KAJ8066563.1"/>
    </source>
</evidence>
<accession>A0A9X0AQF7</accession>